<evidence type="ECO:0000256" key="7">
    <source>
        <dbReference type="RuleBase" id="RU000492"/>
    </source>
</evidence>
<feature type="compositionally biased region" description="Basic residues" evidence="8">
    <location>
        <begin position="402"/>
        <end position="417"/>
    </location>
</feature>
<evidence type="ECO:0000259" key="9">
    <source>
        <dbReference type="PROSITE" id="PS51192"/>
    </source>
</evidence>
<dbReference type="PROSITE" id="PS51192">
    <property type="entry name" value="HELICASE_ATP_BIND_1"/>
    <property type="match status" value="1"/>
</dbReference>
<dbReference type="PROSITE" id="PS00039">
    <property type="entry name" value="DEAD_ATP_HELICASE"/>
    <property type="match status" value="1"/>
</dbReference>
<dbReference type="PROSITE" id="PS51195">
    <property type="entry name" value="Q_MOTIF"/>
    <property type="match status" value="1"/>
</dbReference>
<evidence type="ECO:0000259" key="11">
    <source>
        <dbReference type="PROSITE" id="PS51195"/>
    </source>
</evidence>
<evidence type="ECO:0000256" key="6">
    <source>
        <dbReference type="PROSITE-ProRule" id="PRU00552"/>
    </source>
</evidence>
<dbReference type="GO" id="GO:0016787">
    <property type="term" value="F:hydrolase activity"/>
    <property type="evidence" value="ECO:0007669"/>
    <property type="project" value="UniProtKB-KW"/>
</dbReference>
<sequence length="442" mass="49622">MQFDQFNLDNRLVKAIEHLGFEQASEIQQHAIPSAMAGNDLIASSKTGSGKTLAFLLPALHRLIRQRALAKRDPRVVILTPTRELAKQVFSQLRLVSSGTQFKSVLILGGENFNDQVKVLAKEPHIIVATPGRLADHLKQGHFYLHGLELLILDEADRMLDLGFADQLKQIHQAADHRKRQTLMFSATMDHQQVEDFALDLLNKPKRIKVGEITSEHKDIHQRFVLTDHLDHKEALLNHLLSNESFQQMIIFTATRSDTERLASFLQEQGVDSVALSGDLKQSDRNRIMEQFAKGQAKVLVTTDLASRGLDLVNVSHVINFDLPKHPEEYVHRIGRTGRAGEKGDAISFIGPKDWQSYLSIQGFLQQAIEFSVVNGMEAKFKGLKPKAKRKPTNKGPATKAAQKKSSKPKAKPKKRVFHDAQDIGDLPVMRRKPGEYTDDGE</sequence>
<evidence type="ECO:0000256" key="5">
    <source>
        <dbReference type="ARBA" id="ARBA00038437"/>
    </source>
</evidence>
<keyword evidence="4 7" id="KW-0067">ATP-binding</keyword>
<keyword evidence="1 7" id="KW-0547">Nucleotide-binding</keyword>
<dbReference type="EMBL" id="VCBC01000013">
    <property type="protein sequence ID" value="TLU62024.1"/>
    <property type="molecule type" value="Genomic_DNA"/>
</dbReference>
<dbReference type="GO" id="GO:0003676">
    <property type="term" value="F:nucleic acid binding"/>
    <property type="evidence" value="ECO:0007669"/>
    <property type="project" value="InterPro"/>
</dbReference>
<reference evidence="12 13" key="1">
    <citation type="submission" date="2019-05" db="EMBL/GenBank/DDBJ databases">
        <title>Genome sequences of Thalassotalea litorea 1K03283.</title>
        <authorList>
            <person name="Zhang D."/>
        </authorList>
    </citation>
    <scope>NUCLEOTIDE SEQUENCE [LARGE SCALE GENOMIC DNA]</scope>
    <source>
        <strain evidence="12 13">MCCC 1K03283</strain>
    </source>
</reference>
<dbReference type="CDD" id="cd00268">
    <property type="entry name" value="DEADc"/>
    <property type="match status" value="1"/>
</dbReference>
<dbReference type="AlphaFoldDB" id="A0A5R9IHI8"/>
<dbReference type="InterPro" id="IPR001650">
    <property type="entry name" value="Helicase_C-like"/>
</dbReference>
<name>A0A5R9IHI8_9GAMM</name>
<dbReference type="InterPro" id="IPR011545">
    <property type="entry name" value="DEAD/DEAH_box_helicase_dom"/>
</dbReference>
<dbReference type="PANTHER" id="PTHR47959">
    <property type="entry name" value="ATP-DEPENDENT RNA HELICASE RHLE-RELATED"/>
    <property type="match status" value="1"/>
</dbReference>
<evidence type="ECO:0000256" key="1">
    <source>
        <dbReference type="ARBA" id="ARBA00022741"/>
    </source>
</evidence>
<dbReference type="InterPro" id="IPR050079">
    <property type="entry name" value="DEAD_box_RNA_helicase"/>
</dbReference>
<dbReference type="Gene3D" id="3.40.50.300">
    <property type="entry name" value="P-loop containing nucleotide triphosphate hydrolases"/>
    <property type="match status" value="2"/>
</dbReference>
<feature type="domain" description="Helicase ATP-binding" evidence="9">
    <location>
        <begin position="32"/>
        <end position="207"/>
    </location>
</feature>
<dbReference type="SUPFAM" id="SSF52540">
    <property type="entry name" value="P-loop containing nucleoside triphosphate hydrolases"/>
    <property type="match status" value="1"/>
</dbReference>
<evidence type="ECO:0000313" key="12">
    <source>
        <dbReference type="EMBL" id="TLU62024.1"/>
    </source>
</evidence>
<dbReference type="CDD" id="cd18787">
    <property type="entry name" value="SF2_C_DEAD"/>
    <property type="match status" value="1"/>
</dbReference>
<gene>
    <name evidence="12" type="ORF">FE810_13290</name>
</gene>
<dbReference type="InterPro" id="IPR014001">
    <property type="entry name" value="Helicase_ATP-bd"/>
</dbReference>
<proteinExistence type="inferred from homology"/>
<comment type="similarity">
    <text evidence="5 7">Belongs to the DEAD box helicase family.</text>
</comment>
<dbReference type="PANTHER" id="PTHR47959:SF17">
    <property type="entry name" value="ATP-DEPENDENT RNA HELICASE DEAD BOX FAMILY"/>
    <property type="match status" value="1"/>
</dbReference>
<accession>A0A5R9IHI8</accession>
<dbReference type="Pfam" id="PF00271">
    <property type="entry name" value="Helicase_C"/>
    <property type="match status" value="1"/>
</dbReference>
<dbReference type="InterPro" id="IPR027417">
    <property type="entry name" value="P-loop_NTPase"/>
</dbReference>
<dbReference type="OrthoDB" id="9805696at2"/>
<dbReference type="Proteomes" id="UP000307790">
    <property type="component" value="Unassembled WGS sequence"/>
</dbReference>
<evidence type="ECO:0000256" key="4">
    <source>
        <dbReference type="ARBA" id="ARBA00022840"/>
    </source>
</evidence>
<dbReference type="InterPro" id="IPR044742">
    <property type="entry name" value="DEAD/DEAH_RhlB"/>
</dbReference>
<dbReference type="RefSeq" id="WP_138320557.1">
    <property type="nucleotide sequence ID" value="NZ_VCBC01000013.1"/>
</dbReference>
<evidence type="ECO:0000256" key="3">
    <source>
        <dbReference type="ARBA" id="ARBA00022806"/>
    </source>
</evidence>
<dbReference type="GO" id="GO:0003724">
    <property type="term" value="F:RNA helicase activity"/>
    <property type="evidence" value="ECO:0007669"/>
    <property type="project" value="InterPro"/>
</dbReference>
<evidence type="ECO:0000313" key="13">
    <source>
        <dbReference type="Proteomes" id="UP000307790"/>
    </source>
</evidence>
<evidence type="ECO:0000259" key="10">
    <source>
        <dbReference type="PROSITE" id="PS51194"/>
    </source>
</evidence>
<evidence type="ECO:0000256" key="2">
    <source>
        <dbReference type="ARBA" id="ARBA00022801"/>
    </source>
</evidence>
<organism evidence="12 13">
    <name type="scientific">Thalassotalea litorea</name>
    <dbReference type="NCBI Taxonomy" id="2020715"/>
    <lineage>
        <taxon>Bacteria</taxon>
        <taxon>Pseudomonadati</taxon>
        <taxon>Pseudomonadota</taxon>
        <taxon>Gammaproteobacteria</taxon>
        <taxon>Alteromonadales</taxon>
        <taxon>Colwelliaceae</taxon>
        <taxon>Thalassotalea</taxon>
    </lineage>
</organism>
<feature type="domain" description="Helicase C-terminal" evidence="10">
    <location>
        <begin position="236"/>
        <end position="385"/>
    </location>
</feature>
<feature type="short sequence motif" description="Q motif" evidence="6">
    <location>
        <begin position="1"/>
        <end position="29"/>
    </location>
</feature>
<keyword evidence="3 7" id="KW-0347">Helicase</keyword>
<dbReference type="InterPro" id="IPR000629">
    <property type="entry name" value="RNA-helicase_DEAD-box_CS"/>
</dbReference>
<feature type="compositionally biased region" description="Basic residues" evidence="8">
    <location>
        <begin position="384"/>
        <end position="393"/>
    </location>
</feature>
<keyword evidence="2 7" id="KW-0378">Hydrolase</keyword>
<dbReference type="Pfam" id="PF00270">
    <property type="entry name" value="DEAD"/>
    <property type="match status" value="1"/>
</dbReference>
<dbReference type="PROSITE" id="PS51194">
    <property type="entry name" value="HELICASE_CTER"/>
    <property type="match status" value="1"/>
</dbReference>
<dbReference type="SMART" id="SM00487">
    <property type="entry name" value="DEXDc"/>
    <property type="match status" value="1"/>
</dbReference>
<evidence type="ECO:0000256" key="8">
    <source>
        <dbReference type="SAM" id="MobiDB-lite"/>
    </source>
</evidence>
<dbReference type="SMART" id="SM00490">
    <property type="entry name" value="HELICc"/>
    <property type="match status" value="1"/>
</dbReference>
<feature type="domain" description="DEAD-box RNA helicase Q" evidence="11">
    <location>
        <begin position="1"/>
        <end position="29"/>
    </location>
</feature>
<dbReference type="GO" id="GO:0005829">
    <property type="term" value="C:cytosol"/>
    <property type="evidence" value="ECO:0007669"/>
    <property type="project" value="TreeGrafter"/>
</dbReference>
<feature type="region of interest" description="Disordered" evidence="8">
    <location>
        <begin position="384"/>
        <end position="442"/>
    </location>
</feature>
<comment type="caution">
    <text evidence="12">The sequence shown here is derived from an EMBL/GenBank/DDBJ whole genome shotgun (WGS) entry which is preliminary data.</text>
</comment>
<dbReference type="GO" id="GO:0005524">
    <property type="term" value="F:ATP binding"/>
    <property type="evidence" value="ECO:0007669"/>
    <property type="project" value="UniProtKB-KW"/>
</dbReference>
<dbReference type="InterPro" id="IPR014014">
    <property type="entry name" value="RNA_helicase_DEAD_Q_motif"/>
</dbReference>
<keyword evidence="13" id="KW-1185">Reference proteome</keyword>
<protein>
    <submittedName>
        <fullName evidence="12">DEAD/DEAH box helicase</fullName>
    </submittedName>
</protein>